<dbReference type="InterPro" id="IPR015306">
    <property type="entry name" value="Restrct_endonuc_II_PvuII"/>
</dbReference>
<gene>
    <name evidence="2" type="ORF">Drose_06825</name>
</gene>
<reference evidence="2" key="1">
    <citation type="submission" date="2021-04" db="EMBL/GenBank/DDBJ databases">
        <title>Biosynthetic gene clusters of Dactylosporangioum roseum.</title>
        <authorList>
            <person name="Hartkoorn R.C."/>
            <person name="Beaudoing E."/>
            <person name="Hot D."/>
            <person name="Moureu S."/>
        </authorList>
    </citation>
    <scope>NUCLEOTIDE SEQUENCE</scope>
    <source>
        <strain evidence="2">NRRL B-16295</strain>
    </source>
</reference>
<dbReference type="RefSeq" id="WP_260727345.1">
    <property type="nucleotide sequence ID" value="NZ_BAAABS010000033.1"/>
</dbReference>
<dbReference type="Gene3D" id="3.40.210.10">
    <property type="entry name" value="PVUII Endonuclease, subunit A"/>
    <property type="match status" value="1"/>
</dbReference>
<dbReference type="InterPro" id="IPR011335">
    <property type="entry name" value="Restrct_endonuc-II-like"/>
</dbReference>
<dbReference type="SUPFAM" id="SSF52980">
    <property type="entry name" value="Restriction endonuclease-like"/>
    <property type="match status" value="1"/>
</dbReference>
<accession>A0ABY5ZAF2</accession>
<proteinExistence type="predicted"/>
<dbReference type="InterPro" id="IPR038402">
    <property type="entry name" value="PvuII_sf"/>
</dbReference>
<feature type="compositionally biased region" description="Basic and acidic residues" evidence="1">
    <location>
        <begin position="11"/>
        <end position="20"/>
    </location>
</feature>
<protein>
    <submittedName>
        <fullName evidence="2">Uncharacterized protein</fullName>
    </submittedName>
</protein>
<dbReference type="EMBL" id="CP073721">
    <property type="protein sequence ID" value="UWZ37978.1"/>
    <property type="molecule type" value="Genomic_DNA"/>
</dbReference>
<feature type="region of interest" description="Disordered" evidence="1">
    <location>
        <begin position="1"/>
        <end position="20"/>
    </location>
</feature>
<evidence type="ECO:0000313" key="2">
    <source>
        <dbReference type="EMBL" id="UWZ37978.1"/>
    </source>
</evidence>
<dbReference type="Proteomes" id="UP001058271">
    <property type="component" value="Chromosome"/>
</dbReference>
<evidence type="ECO:0000313" key="3">
    <source>
        <dbReference type="Proteomes" id="UP001058271"/>
    </source>
</evidence>
<organism evidence="2 3">
    <name type="scientific">Dactylosporangium roseum</name>
    <dbReference type="NCBI Taxonomy" id="47989"/>
    <lineage>
        <taxon>Bacteria</taxon>
        <taxon>Bacillati</taxon>
        <taxon>Actinomycetota</taxon>
        <taxon>Actinomycetes</taxon>
        <taxon>Micromonosporales</taxon>
        <taxon>Micromonosporaceae</taxon>
        <taxon>Dactylosporangium</taxon>
    </lineage>
</organism>
<evidence type="ECO:0000256" key="1">
    <source>
        <dbReference type="SAM" id="MobiDB-lite"/>
    </source>
</evidence>
<name>A0ABY5ZAF2_9ACTN</name>
<dbReference type="Pfam" id="PF09225">
    <property type="entry name" value="Endonuc-PvuII"/>
    <property type="match status" value="1"/>
</dbReference>
<keyword evidence="3" id="KW-1185">Reference proteome</keyword>
<sequence>MTLFGDQDLTLGDHDPPIPEPDFGERISPDGTHLPVLEPTGDIEHLLAQGTEIQAAATLRGIHNVFDDGGYKELLMLSLFNLRKLHREGDDAEDAEGRRYEMKTVARVSSTGKRKTSLSITTEHTLTQANIDRYRATFLWIVAVFDQSRPEVIYEIPPAKLERYFAEWEKKLALQGQPVGGAPNHLNNPKIPLKWIALHGVQVWPQIGRSNPVGNY</sequence>